<protein>
    <recommendedName>
        <fullName evidence="4">HTH deoR-type domain-containing protein</fullName>
    </recommendedName>
</protein>
<dbReference type="InterPro" id="IPR051534">
    <property type="entry name" value="CBASS_pafABC_assoc_protein"/>
</dbReference>
<evidence type="ECO:0000256" key="1">
    <source>
        <dbReference type="ARBA" id="ARBA00023015"/>
    </source>
</evidence>
<dbReference type="Gene3D" id="1.10.10.10">
    <property type="entry name" value="Winged helix-like DNA-binding domain superfamily/Winged helix DNA-binding domain"/>
    <property type="match status" value="1"/>
</dbReference>
<organism evidence="5 6">
    <name type="scientific">Streptomyces cuspidosporus</name>
    <dbReference type="NCBI Taxonomy" id="66882"/>
    <lineage>
        <taxon>Bacteria</taxon>
        <taxon>Bacillati</taxon>
        <taxon>Actinomycetota</taxon>
        <taxon>Actinomycetes</taxon>
        <taxon>Kitasatosporales</taxon>
        <taxon>Streptomycetaceae</taxon>
        <taxon>Streptomyces</taxon>
    </lineage>
</organism>
<dbReference type="InterPro" id="IPR036388">
    <property type="entry name" value="WH-like_DNA-bd_sf"/>
</dbReference>
<reference evidence="5 6" key="1">
    <citation type="journal article" date="2019" name="Int. J. Syst. Evol. Microbiol.">
        <title>The Global Catalogue of Microorganisms (GCM) 10K type strain sequencing project: providing services to taxonomists for standard genome sequencing and annotation.</title>
        <authorList>
            <consortium name="The Broad Institute Genomics Platform"/>
            <consortium name="The Broad Institute Genome Sequencing Center for Infectious Disease"/>
            <person name="Wu L."/>
            <person name="Ma J."/>
        </authorList>
    </citation>
    <scope>NUCLEOTIDE SEQUENCE [LARGE SCALE GENOMIC DNA]</scope>
    <source>
        <strain evidence="5 6">JCM 4316</strain>
    </source>
</reference>
<keyword evidence="1" id="KW-0805">Transcription regulation</keyword>
<comment type="caution">
    <text evidence="5">The sequence shown here is derived from an EMBL/GenBank/DDBJ whole genome shotgun (WGS) entry which is preliminary data.</text>
</comment>
<dbReference type="SUPFAM" id="SSF46785">
    <property type="entry name" value="Winged helix' DNA-binding domain"/>
    <property type="match status" value="1"/>
</dbReference>
<feature type="compositionally biased region" description="Gly residues" evidence="3">
    <location>
        <begin position="25"/>
        <end position="36"/>
    </location>
</feature>
<dbReference type="InterPro" id="IPR001034">
    <property type="entry name" value="DeoR_HTH"/>
</dbReference>
<evidence type="ECO:0000313" key="6">
    <source>
        <dbReference type="Proteomes" id="UP001500253"/>
    </source>
</evidence>
<dbReference type="InterPro" id="IPR013196">
    <property type="entry name" value="HTH_11"/>
</dbReference>
<evidence type="ECO:0000313" key="5">
    <source>
        <dbReference type="EMBL" id="GAA2348031.1"/>
    </source>
</evidence>
<dbReference type="PROSITE" id="PS51000">
    <property type="entry name" value="HTH_DEOR_2"/>
    <property type="match status" value="1"/>
</dbReference>
<evidence type="ECO:0000256" key="2">
    <source>
        <dbReference type="ARBA" id="ARBA00023163"/>
    </source>
</evidence>
<feature type="region of interest" description="Disordered" evidence="3">
    <location>
        <begin position="1"/>
        <end position="37"/>
    </location>
</feature>
<gene>
    <name evidence="5" type="ORF">GCM10010246_39080</name>
</gene>
<dbReference type="InterPro" id="IPR057727">
    <property type="entry name" value="WCX_dom"/>
</dbReference>
<dbReference type="PROSITE" id="PS52050">
    <property type="entry name" value="WYL"/>
    <property type="match status" value="1"/>
</dbReference>
<dbReference type="EMBL" id="BAAASD010000015">
    <property type="protein sequence ID" value="GAA2348031.1"/>
    <property type="molecule type" value="Genomic_DNA"/>
</dbReference>
<dbReference type="Pfam" id="PF25583">
    <property type="entry name" value="WCX"/>
    <property type="match status" value="1"/>
</dbReference>
<proteinExistence type="predicted"/>
<dbReference type="PANTHER" id="PTHR34580:SF1">
    <property type="entry name" value="PROTEIN PAFC"/>
    <property type="match status" value="1"/>
</dbReference>
<dbReference type="Pfam" id="PF08279">
    <property type="entry name" value="HTH_11"/>
    <property type="match status" value="1"/>
</dbReference>
<dbReference type="Pfam" id="PF13280">
    <property type="entry name" value="WYL"/>
    <property type="match status" value="1"/>
</dbReference>
<evidence type="ECO:0000259" key="4">
    <source>
        <dbReference type="PROSITE" id="PS51000"/>
    </source>
</evidence>
<keyword evidence="2" id="KW-0804">Transcription</keyword>
<evidence type="ECO:0000256" key="3">
    <source>
        <dbReference type="SAM" id="MobiDB-lite"/>
    </source>
</evidence>
<dbReference type="Proteomes" id="UP001500253">
    <property type="component" value="Unassembled WGS sequence"/>
</dbReference>
<accession>A0ABN3GBN0</accession>
<keyword evidence="6" id="KW-1185">Reference proteome</keyword>
<dbReference type="InterPro" id="IPR026881">
    <property type="entry name" value="WYL_dom"/>
</dbReference>
<name>A0ABN3GBN0_9ACTN</name>
<dbReference type="InterPro" id="IPR036390">
    <property type="entry name" value="WH_DNA-bd_sf"/>
</dbReference>
<feature type="domain" description="HTH deoR-type" evidence="4">
    <location>
        <begin position="52"/>
        <end position="107"/>
    </location>
</feature>
<dbReference type="PANTHER" id="PTHR34580">
    <property type="match status" value="1"/>
</dbReference>
<sequence length="390" mass="42307">MWRDTTVRGPGVRAAPMHVPRPAAGRGGAGGPGASGGRALAGRRCAILDRMKSDRLLSILLLLQTHGQVPASELAQRLEVSVRTIFRDVEALSAAGVPVYAERGRNGGIRLLPGYRTDVSGLTADEARALFVLVTEQAHADLGLGRAIGSALRKVMAAVPAPFRGDADLASRRILIDPVRWRGTPRPSAVDLGVLQAAVFNDRRLRLRYRHGRDRQVRSYTLDPYGLVSKAGAWYLVADHRGRPMMFRSDRMLSASVVEEPVRRRGAVELADVWEVLREGIDRIPASVRVVVRVRRSALARFLRYHEANLAVPAPALEEAVAPEEAEAGAGDEGAPVELELGFPALRAAEQLLAFGPAVEVVEPAELREALVRRARETISLYAPPDDAAR</sequence>